<dbReference type="InterPro" id="IPR029055">
    <property type="entry name" value="Ntn_hydrolases_N"/>
</dbReference>
<evidence type="ECO:0000256" key="2">
    <source>
        <dbReference type="ARBA" id="ARBA00022679"/>
    </source>
</evidence>
<evidence type="ECO:0000313" key="7">
    <source>
        <dbReference type="Proteomes" id="UP000461670"/>
    </source>
</evidence>
<dbReference type="PANTHER" id="PTHR43199:SF1">
    <property type="entry name" value="GLUTATHIONE HYDROLASE PROENZYME"/>
    <property type="match status" value="1"/>
</dbReference>
<evidence type="ECO:0000256" key="4">
    <source>
        <dbReference type="ARBA" id="ARBA00023145"/>
    </source>
</evidence>
<keyword evidence="2" id="KW-0808">Transferase</keyword>
<gene>
    <name evidence="6" type="primary">ggt_2</name>
    <name evidence="6" type="ORF">GAK30_01077</name>
</gene>
<dbReference type="AlphaFoldDB" id="A0A7V8FQK3"/>
<dbReference type="GO" id="GO:0016740">
    <property type="term" value="F:transferase activity"/>
    <property type="evidence" value="ECO:0007669"/>
    <property type="project" value="UniProtKB-KW"/>
</dbReference>
<sequence length="673" mass="69088">MTSLKRSSLWLLAPAALTVALAGCWGDSSSNSSDNNAGTTPIDTTVVDSNADSCSVLSDSGSAVVVGSGLSGDPSAPEPSSGYRLGYQAKYSSKYMVVANTPLATKAGCDILKAGGTAADAAVAVQAVLGLVEPQSSTIAGSAFMLYYDAASKTVSAYDGRESAPAAATNFYLARQNQDDAGSAPPVPNARRSGRSIGVPGVLRMLEMAHNEHGKLQWSQLFDNGISLASQGFKVPSRLADAINSNATNLALDANAMATYFHADGTPYARGETMTNVAYATTLKAIASGGANALHTGPIAQAIIDKAAQSVGDDAAKTPITPSLMTLADLAGYQAKKRTAVCTTYRAYYVCGMPPPSSGGIGVAQTLGILENFDLSQYPPTDPTNEGGVPSVMGVHLVTEAERLAYADRDKYVADTDYIPLPGNGMSTMVDKAYLKNRASLISTTASMGVASAGDLGAIPQGVDTTVEHGTTHFSIVDTYGNVVSMTTTVESSMGSFHMVDGFLLTNQLTDFAASPTDSNGLLVANRVAPGKRPRSTMAPTLVFKGTEPGDFLMATGSPGGGTIIQYVVKTLVGTLDWGLDAQQATSLVDFGASNSRTTNVDGSNAKTATNTAGTLDLTGLVTGLTTLGHTVSTSAQSSGISTIMRVNKDGAVKLEGGVDPRREGIVLGDGAL</sequence>
<dbReference type="InterPro" id="IPR051792">
    <property type="entry name" value="GGT_bact"/>
</dbReference>
<dbReference type="PANTHER" id="PTHR43199">
    <property type="entry name" value="GLUTATHIONE HYDROLASE"/>
    <property type="match status" value="1"/>
</dbReference>
<evidence type="ECO:0000256" key="1">
    <source>
        <dbReference type="ARBA" id="ARBA00009381"/>
    </source>
</evidence>
<comment type="similarity">
    <text evidence="1">Belongs to the gamma-glutamyltransferase family.</text>
</comment>
<reference evidence="7" key="1">
    <citation type="journal article" date="2020" name="MBio">
        <title>Horizontal gene transfer to a defensive symbiont with a reduced genome amongst a multipartite beetle microbiome.</title>
        <authorList>
            <person name="Waterworth S.C."/>
            <person name="Florez L.V."/>
            <person name="Rees E.R."/>
            <person name="Hertweck C."/>
            <person name="Kaltenpoth M."/>
            <person name="Kwan J.C."/>
        </authorList>
    </citation>
    <scope>NUCLEOTIDE SEQUENCE [LARGE SCALE GENOMIC DNA]</scope>
</reference>
<keyword evidence="5" id="KW-0732">Signal</keyword>
<dbReference type="PRINTS" id="PR01210">
    <property type="entry name" value="GGTRANSPTASE"/>
</dbReference>
<dbReference type="SUPFAM" id="SSF56235">
    <property type="entry name" value="N-terminal nucleophile aminohydrolases (Ntn hydrolases)"/>
    <property type="match status" value="1"/>
</dbReference>
<proteinExistence type="inferred from homology"/>
<comment type="caution">
    <text evidence="6">The sequence shown here is derived from an EMBL/GenBank/DDBJ whole genome shotgun (WGS) entry which is preliminary data.</text>
</comment>
<evidence type="ECO:0000256" key="5">
    <source>
        <dbReference type="SAM" id="SignalP"/>
    </source>
</evidence>
<feature type="chain" id="PRO_5030751464" evidence="5">
    <location>
        <begin position="23"/>
        <end position="673"/>
    </location>
</feature>
<feature type="signal peptide" evidence="5">
    <location>
        <begin position="1"/>
        <end position="22"/>
    </location>
</feature>
<dbReference type="Gene3D" id="1.10.246.130">
    <property type="match status" value="1"/>
</dbReference>
<dbReference type="EMBL" id="WNDQ01000011">
    <property type="protein sequence ID" value="KAF1022490.1"/>
    <property type="molecule type" value="Genomic_DNA"/>
</dbReference>
<name>A0A7V8FQK3_9BURK</name>
<keyword evidence="3 6" id="KW-0378">Hydrolase</keyword>
<protein>
    <submittedName>
        <fullName evidence="6">Glutathione hydrolase proenzyme</fullName>
    </submittedName>
</protein>
<organism evidence="6 7">
    <name type="scientific">Paracidovorax wautersii</name>
    <dbReference type="NCBI Taxonomy" id="1177982"/>
    <lineage>
        <taxon>Bacteria</taxon>
        <taxon>Pseudomonadati</taxon>
        <taxon>Pseudomonadota</taxon>
        <taxon>Betaproteobacteria</taxon>
        <taxon>Burkholderiales</taxon>
        <taxon>Comamonadaceae</taxon>
        <taxon>Paracidovorax</taxon>
    </lineage>
</organism>
<evidence type="ECO:0000256" key="3">
    <source>
        <dbReference type="ARBA" id="ARBA00022801"/>
    </source>
</evidence>
<dbReference type="PROSITE" id="PS51257">
    <property type="entry name" value="PROKAR_LIPOPROTEIN"/>
    <property type="match status" value="1"/>
</dbReference>
<dbReference type="InterPro" id="IPR043137">
    <property type="entry name" value="GGT_ssub_C"/>
</dbReference>
<evidence type="ECO:0000313" key="6">
    <source>
        <dbReference type="EMBL" id="KAF1022490.1"/>
    </source>
</evidence>
<dbReference type="Proteomes" id="UP000461670">
    <property type="component" value="Unassembled WGS sequence"/>
</dbReference>
<keyword evidence="4" id="KW-0865">Zymogen</keyword>
<accession>A0A7V8FQK3</accession>
<dbReference type="Gene3D" id="3.60.20.40">
    <property type="match status" value="1"/>
</dbReference>
<dbReference type="Pfam" id="PF01019">
    <property type="entry name" value="G_glu_transpept"/>
    <property type="match status" value="1"/>
</dbReference>
<dbReference type="InterPro" id="IPR043138">
    <property type="entry name" value="GGT_lsub"/>
</dbReference>
<dbReference type="GO" id="GO:0016787">
    <property type="term" value="F:hydrolase activity"/>
    <property type="evidence" value="ECO:0007669"/>
    <property type="project" value="UniProtKB-KW"/>
</dbReference>